<dbReference type="KEGG" id="aswu:HUW51_24085"/>
<reference evidence="1 2" key="1">
    <citation type="journal article" date="2018" name="Int. J. Syst. Evol. Microbiol.">
        <title>Adhaeribacter swui sp. nov., isolated from wet mud.</title>
        <authorList>
            <person name="Kim D.U."/>
            <person name="Kim K.W."/>
            <person name="Kang M.S."/>
            <person name="Kim J.Y."/>
            <person name="Jang J.H."/>
            <person name="Kim M.K."/>
        </authorList>
    </citation>
    <scope>NUCLEOTIDE SEQUENCE [LARGE SCALE GENOMIC DNA]</scope>
    <source>
        <strain evidence="1 2">KCTC 52873</strain>
    </source>
</reference>
<gene>
    <name evidence="1" type="ORF">HUW51_24085</name>
</gene>
<accession>A0A7G7GEQ2</accession>
<organism evidence="1 2">
    <name type="scientific">Adhaeribacter swui</name>
    <dbReference type="NCBI Taxonomy" id="2086471"/>
    <lineage>
        <taxon>Bacteria</taxon>
        <taxon>Pseudomonadati</taxon>
        <taxon>Bacteroidota</taxon>
        <taxon>Cytophagia</taxon>
        <taxon>Cytophagales</taxon>
        <taxon>Hymenobacteraceae</taxon>
        <taxon>Adhaeribacter</taxon>
    </lineage>
</organism>
<dbReference type="EMBL" id="CP055156">
    <property type="protein sequence ID" value="QNF35636.1"/>
    <property type="molecule type" value="Genomic_DNA"/>
</dbReference>
<sequence length="238" mass="28149">MSFLTAEWRKLAIANYEVNPTVLQPYLPFGTELDFWEDQCYVSLIGFRFLNTRLLDFKIPFHVNFEEVNLRFYVKRKVNQEWRRGVVFIKEIVPLPALALVANILYNEKYETRPMQYHWREQENNQEIAYQWKIKGNWQVISLLANKEAIPIPIGSKTEFISEHYWGYAQVNNLKSNQYEVTHPRWQQYAVTDYTISVDFELNYGKAFRFLNNCVPSSVMLAEGSAITIENKTNITPN</sequence>
<evidence type="ECO:0000313" key="1">
    <source>
        <dbReference type="EMBL" id="QNF35636.1"/>
    </source>
</evidence>
<dbReference type="AlphaFoldDB" id="A0A7G7GEQ2"/>
<dbReference type="Pfam" id="PF09844">
    <property type="entry name" value="DUF2071"/>
    <property type="match status" value="1"/>
</dbReference>
<protein>
    <submittedName>
        <fullName evidence="1">DUF2071 domain-containing protein</fullName>
    </submittedName>
</protein>
<proteinExistence type="predicted"/>
<dbReference type="PANTHER" id="PTHR39186">
    <property type="entry name" value="DUF2071 FAMILY PROTEIN"/>
    <property type="match status" value="1"/>
</dbReference>
<dbReference type="Proteomes" id="UP000515237">
    <property type="component" value="Chromosome"/>
</dbReference>
<evidence type="ECO:0000313" key="2">
    <source>
        <dbReference type="Proteomes" id="UP000515237"/>
    </source>
</evidence>
<name>A0A7G7GEQ2_9BACT</name>
<keyword evidence="2" id="KW-1185">Reference proteome</keyword>
<dbReference type="PANTHER" id="PTHR39186:SF1">
    <property type="entry name" value="DUF2071 DOMAIN-CONTAINING PROTEIN"/>
    <property type="match status" value="1"/>
</dbReference>
<dbReference type="RefSeq" id="WP_185272125.1">
    <property type="nucleotide sequence ID" value="NZ_CP055156.1"/>
</dbReference>
<dbReference type="InterPro" id="IPR018644">
    <property type="entry name" value="DUF2071"/>
</dbReference>